<protein>
    <submittedName>
        <fullName evidence="1">Uncharacterized protein</fullName>
    </submittedName>
</protein>
<name>A0A819DUU6_9BILA</name>
<organism evidence="1 2">
    <name type="scientific">Rotaria sordida</name>
    <dbReference type="NCBI Taxonomy" id="392033"/>
    <lineage>
        <taxon>Eukaryota</taxon>
        <taxon>Metazoa</taxon>
        <taxon>Spiralia</taxon>
        <taxon>Gnathifera</taxon>
        <taxon>Rotifera</taxon>
        <taxon>Eurotatoria</taxon>
        <taxon>Bdelloidea</taxon>
        <taxon>Philodinida</taxon>
        <taxon>Philodinidae</taxon>
        <taxon>Rotaria</taxon>
    </lineage>
</organism>
<sequence length="71" mass="7611">MMAISDRLSLLKSPEARANKCESKRIPSLVRDSNNLFPLPSNISRCIPSSSATAISTTLSPLKSPIVIEVG</sequence>
<comment type="caution">
    <text evidence="1">The sequence shown here is derived from an EMBL/GenBank/DDBJ whole genome shotgun (WGS) entry which is preliminary data.</text>
</comment>
<gene>
    <name evidence="1" type="ORF">FNK824_LOCUS17258</name>
</gene>
<dbReference type="AlphaFoldDB" id="A0A819DUU6"/>
<evidence type="ECO:0000313" key="2">
    <source>
        <dbReference type="Proteomes" id="UP000663874"/>
    </source>
</evidence>
<reference evidence="1" key="1">
    <citation type="submission" date="2021-02" db="EMBL/GenBank/DDBJ databases">
        <authorList>
            <person name="Nowell W R."/>
        </authorList>
    </citation>
    <scope>NUCLEOTIDE SEQUENCE</scope>
</reference>
<accession>A0A819DUU6</accession>
<proteinExistence type="predicted"/>
<dbReference type="Proteomes" id="UP000663874">
    <property type="component" value="Unassembled WGS sequence"/>
</dbReference>
<evidence type="ECO:0000313" key="1">
    <source>
        <dbReference type="EMBL" id="CAF3839563.1"/>
    </source>
</evidence>
<dbReference type="EMBL" id="CAJOBE010002717">
    <property type="protein sequence ID" value="CAF3839563.1"/>
    <property type="molecule type" value="Genomic_DNA"/>
</dbReference>